<dbReference type="InterPro" id="IPR006390">
    <property type="entry name" value="DHP_synth_dom"/>
</dbReference>
<protein>
    <recommendedName>
        <fullName evidence="4 9">Dihydropteroate synthase</fullName>
        <shortName evidence="9">DHPS</shortName>
        <ecNumber evidence="4 9">2.5.1.15</ecNumber>
    </recommendedName>
    <alternativeName>
        <fullName evidence="9">Dihydropteroate pyrophosphorylase</fullName>
    </alternativeName>
</protein>
<dbReference type="RefSeq" id="WP_200684116.1">
    <property type="nucleotide sequence ID" value="NZ_JAEPRQ010000001.1"/>
</dbReference>
<dbReference type="PANTHER" id="PTHR20941:SF1">
    <property type="entry name" value="FOLIC ACID SYNTHESIS PROTEIN FOL1"/>
    <property type="match status" value="1"/>
</dbReference>
<dbReference type="CDD" id="cd00739">
    <property type="entry name" value="DHPS"/>
    <property type="match status" value="1"/>
</dbReference>
<proteinExistence type="inferred from homology"/>
<dbReference type="GO" id="GO:0046872">
    <property type="term" value="F:metal ion binding"/>
    <property type="evidence" value="ECO:0007669"/>
    <property type="project" value="UniProtKB-KW"/>
</dbReference>
<dbReference type="EC" id="2.5.1.15" evidence="4 9"/>
<dbReference type="EMBL" id="JAEPRQ010000001">
    <property type="protein sequence ID" value="MBK4215210.1"/>
    <property type="molecule type" value="Genomic_DNA"/>
</dbReference>
<dbReference type="InterPro" id="IPR011005">
    <property type="entry name" value="Dihydropteroate_synth-like_sf"/>
</dbReference>
<evidence type="ECO:0000256" key="4">
    <source>
        <dbReference type="ARBA" id="ARBA00012458"/>
    </source>
</evidence>
<evidence type="ECO:0000256" key="2">
    <source>
        <dbReference type="ARBA" id="ARBA00001946"/>
    </source>
</evidence>
<evidence type="ECO:0000256" key="8">
    <source>
        <dbReference type="ARBA" id="ARBA00022909"/>
    </source>
</evidence>
<name>A0A934SA70_9RHOB</name>
<evidence type="ECO:0000256" key="1">
    <source>
        <dbReference type="ARBA" id="ARBA00000012"/>
    </source>
</evidence>
<reference evidence="11" key="1">
    <citation type="submission" date="2021-01" db="EMBL/GenBank/DDBJ databases">
        <title>Paracoccus amoyensis sp. nov., isolated from the surface seawater along the coast of Xiamen Island, China.</title>
        <authorList>
            <person name="Lyu L."/>
        </authorList>
    </citation>
    <scope>NUCLEOTIDE SEQUENCE</scope>
    <source>
        <strain evidence="11">MJ17</strain>
    </source>
</reference>
<evidence type="ECO:0000256" key="7">
    <source>
        <dbReference type="ARBA" id="ARBA00022842"/>
    </source>
</evidence>
<keyword evidence="8 9" id="KW-0289">Folate biosynthesis</keyword>
<dbReference type="Gene3D" id="3.20.20.20">
    <property type="entry name" value="Dihydropteroate synthase-like"/>
    <property type="match status" value="1"/>
</dbReference>
<feature type="domain" description="Pterin-binding" evidence="10">
    <location>
        <begin position="70"/>
        <end position="318"/>
    </location>
</feature>
<comment type="catalytic activity">
    <reaction evidence="1">
        <text>(7,8-dihydropterin-6-yl)methyl diphosphate + 4-aminobenzoate = 7,8-dihydropteroate + diphosphate</text>
        <dbReference type="Rhea" id="RHEA:19949"/>
        <dbReference type="ChEBI" id="CHEBI:17836"/>
        <dbReference type="ChEBI" id="CHEBI:17839"/>
        <dbReference type="ChEBI" id="CHEBI:33019"/>
        <dbReference type="ChEBI" id="CHEBI:72950"/>
        <dbReference type="EC" id="2.5.1.15"/>
    </reaction>
</comment>
<dbReference type="Proteomes" id="UP000640485">
    <property type="component" value="Unassembled WGS sequence"/>
</dbReference>
<evidence type="ECO:0000256" key="3">
    <source>
        <dbReference type="ARBA" id="ARBA00004763"/>
    </source>
</evidence>
<dbReference type="NCBIfam" id="TIGR01496">
    <property type="entry name" value="DHPS"/>
    <property type="match status" value="1"/>
</dbReference>
<evidence type="ECO:0000256" key="5">
    <source>
        <dbReference type="ARBA" id="ARBA00022679"/>
    </source>
</evidence>
<keyword evidence="7 9" id="KW-0460">Magnesium</keyword>
<comment type="caution">
    <text evidence="11">The sequence shown here is derived from an EMBL/GenBank/DDBJ whole genome shotgun (WGS) entry which is preliminary data.</text>
</comment>
<accession>A0A934SA70</accession>
<keyword evidence="6 9" id="KW-0479">Metal-binding</keyword>
<comment type="similarity">
    <text evidence="9">Belongs to the DHPS family.</text>
</comment>
<keyword evidence="12" id="KW-1185">Reference proteome</keyword>
<gene>
    <name evidence="11" type="primary">folP</name>
    <name evidence="11" type="ORF">JJJ17_04650</name>
</gene>
<dbReference type="SUPFAM" id="SSF51717">
    <property type="entry name" value="Dihydropteroate synthetase-like"/>
    <property type="match status" value="1"/>
</dbReference>
<sequence length="331" mass="35400">MSPNRLYYRPIPDQGPAPRYRLVGGWAGFSQFEVLQRGHAPRLSDSAPDEVIAALTAPRPAIAGLAMDRPQIMGIVNATPDSFSDGGAYDPVAQAERLLTEGADILDIGGESTRPGAEEVAVGDEIARILPTIRQMAGRVPVSADTRKSAVARAALEAGATLINDVSGFDFDPGLAALVAEAKVPVCLMHAQGLPAHMQDDPRYDDVLLDVYDALEQRILRAENAGIARQQIVIDPGIGFGKNTVHNLALLRRISLYHGLGCVILLGVSRKRFIGEIGQAADAAARLPGTLAVTLAALDQGVQIHRVHDVAEIRQGLRLWQALNKDETGQR</sequence>
<comment type="function">
    <text evidence="9">Catalyzes the condensation of para-aminobenzoate (pABA) with 6-hydroxymethyl-7,8-dihydropterin diphosphate (DHPt-PP) to form 7,8-dihydropteroate (H2Pte), the immediate precursor of folate derivatives.</text>
</comment>
<dbReference type="GO" id="GO:0005829">
    <property type="term" value="C:cytosol"/>
    <property type="evidence" value="ECO:0007669"/>
    <property type="project" value="TreeGrafter"/>
</dbReference>
<dbReference type="AlphaFoldDB" id="A0A934SA70"/>
<dbReference type="InterPro" id="IPR045031">
    <property type="entry name" value="DHP_synth-like"/>
</dbReference>
<dbReference type="PROSITE" id="PS50972">
    <property type="entry name" value="PTERIN_BINDING"/>
    <property type="match status" value="1"/>
</dbReference>
<dbReference type="InterPro" id="IPR000489">
    <property type="entry name" value="Pterin-binding_dom"/>
</dbReference>
<dbReference type="GO" id="GO:0046654">
    <property type="term" value="P:tetrahydrofolate biosynthetic process"/>
    <property type="evidence" value="ECO:0007669"/>
    <property type="project" value="TreeGrafter"/>
</dbReference>
<evidence type="ECO:0000256" key="9">
    <source>
        <dbReference type="RuleBase" id="RU361205"/>
    </source>
</evidence>
<organism evidence="11 12">
    <name type="scientific">Paracoccus caeni</name>
    <dbReference type="NCBI Taxonomy" id="657651"/>
    <lineage>
        <taxon>Bacteria</taxon>
        <taxon>Pseudomonadati</taxon>
        <taxon>Pseudomonadota</taxon>
        <taxon>Alphaproteobacteria</taxon>
        <taxon>Rhodobacterales</taxon>
        <taxon>Paracoccaceae</taxon>
        <taxon>Paracoccus</taxon>
    </lineage>
</organism>
<evidence type="ECO:0000313" key="12">
    <source>
        <dbReference type="Proteomes" id="UP000640485"/>
    </source>
</evidence>
<dbReference type="GO" id="GO:0004156">
    <property type="term" value="F:dihydropteroate synthase activity"/>
    <property type="evidence" value="ECO:0007669"/>
    <property type="project" value="UniProtKB-EC"/>
</dbReference>
<comment type="cofactor">
    <cofactor evidence="2 9">
        <name>Mg(2+)</name>
        <dbReference type="ChEBI" id="CHEBI:18420"/>
    </cofactor>
</comment>
<dbReference type="GO" id="GO:0046656">
    <property type="term" value="P:folic acid biosynthetic process"/>
    <property type="evidence" value="ECO:0007669"/>
    <property type="project" value="UniProtKB-KW"/>
</dbReference>
<dbReference type="PANTHER" id="PTHR20941">
    <property type="entry name" value="FOLATE SYNTHESIS PROTEINS"/>
    <property type="match status" value="1"/>
</dbReference>
<dbReference type="PROSITE" id="PS00793">
    <property type="entry name" value="DHPS_2"/>
    <property type="match status" value="1"/>
</dbReference>
<evidence type="ECO:0000313" key="11">
    <source>
        <dbReference type="EMBL" id="MBK4215210.1"/>
    </source>
</evidence>
<dbReference type="Pfam" id="PF00809">
    <property type="entry name" value="Pterin_bind"/>
    <property type="match status" value="1"/>
</dbReference>
<comment type="pathway">
    <text evidence="3 9">Cofactor biosynthesis; tetrahydrofolate biosynthesis; 7,8-dihydrofolate from 2-amino-4-hydroxy-6-hydroxymethyl-7,8-dihydropteridine diphosphate and 4-aminobenzoate: step 1/2.</text>
</comment>
<evidence type="ECO:0000259" key="10">
    <source>
        <dbReference type="PROSITE" id="PS50972"/>
    </source>
</evidence>
<dbReference type="PROSITE" id="PS00792">
    <property type="entry name" value="DHPS_1"/>
    <property type="match status" value="1"/>
</dbReference>
<evidence type="ECO:0000256" key="6">
    <source>
        <dbReference type="ARBA" id="ARBA00022723"/>
    </source>
</evidence>
<keyword evidence="5 9" id="KW-0808">Transferase</keyword>